<keyword evidence="1" id="KW-0430">Lectin</keyword>
<dbReference type="InterPro" id="IPR001079">
    <property type="entry name" value="Galectin_CRD"/>
</dbReference>
<dbReference type="AlphaFoldDB" id="J3KZE3"/>
<dbReference type="Proteomes" id="UP000006038">
    <property type="component" value="Chromosome 1"/>
</dbReference>
<evidence type="ECO:0000256" key="2">
    <source>
        <dbReference type="SAM" id="MobiDB-lite"/>
    </source>
</evidence>
<keyword evidence="5" id="KW-1185">Reference proteome</keyword>
<protein>
    <recommendedName>
        <fullName evidence="1">Galectin</fullName>
    </recommendedName>
</protein>
<dbReference type="eggNOG" id="KOG2287">
    <property type="taxonomic scope" value="Eukaryota"/>
</dbReference>
<feature type="region of interest" description="Disordered" evidence="2">
    <location>
        <begin position="90"/>
        <end position="113"/>
    </location>
</feature>
<dbReference type="GO" id="GO:0030246">
    <property type="term" value="F:carbohydrate binding"/>
    <property type="evidence" value="ECO:0007669"/>
    <property type="project" value="UniProtKB-UniRule"/>
</dbReference>
<dbReference type="InterPro" id="IPR013320">
    <property type="entry name" value="ConA-like_dom_sf"/>
</dbReference>
<evidence type="ECO:0000256" key="1">
    <source>
        <dbReference type="RuleBase" id="RU102079"/>
    </source>
</evidence>
<reference evidence="4" key="2">
    <citation type="submission" date="2013-04" db="UniProtKB">
        <authorList>
            <consortium name="EnsemblPlants"/>
        </authorList>
    </citation>
    <scope>IDENTIFICATION</scope>
</reference>
<dbReference type="PROSITE" id="PS51304">
    <property type="entry name" value="GALECTIN"/>
    <property type="match status" value="1"/>
</dbReference>
<evidence type="ECO:0000259" key="3">
    <source>
        <dbReference type="PROSITE" id="PS51304"/>
    </source>
</evidence>
<evidence type="ECO:0000313" key="5">
    <source>
        <dbReference type="Proteomes" id="UP000006038"/>
    </source>
</evidence>
<sequence length="113" mass="11423">GAGGEDGRRQGSLDVSCQASVEGDLGARGVKIPCGLAEGSAVTVVGVPKAGAAWFRVEMVGGGGEVVVSVNVSLGAAEMVVEQNSWTPREGWGEWERCPPAGDAGRNGSSQPR</sequence>
<feature type="domain" description="Galectin" evidence="3">
    <location>
        <begin position="28"/>
        <end position="113"/>
    </location>
</feature>
<dbReference type="EnsemblPlants" id="OB01G23490.1">
    <property type="protein sequence ID" value="OB01G23490.1"/>
    <property type="gene ID" value="OB01G23490"/>
</dbReference>
<name>J3KZE3_ORYBR</name>
<accession>J3KZE3</accession>
<dbReference type="Gramene" id="OB01G23490.1">
    <property type="protein sequence ID" value="OB01G23490.1"/>
    <property type="gene ID" value="OB01G23490"/>
</dbReference>
<reference evidence="4" key="1">
    <citation type="journal article" date="2013" name="Nat. Commun.">
        <title>Whole-genome sequencing of Oryza brachyantha reveals mechanisms underlying Oryza genome evolution.</title>
        <authorList>
            <person name="Chen J."/>
            <person name="Huang Q."/>
            <person name="Gao D."/>
            <person name="Wang J."/>
            <person name="Lang Y."/>
            <person name="Liu T."/>
            <person name="Li B."/>
            <person name="Bai Z."/>
            <person name="Luis Goicoechea J."/>
            <person name="Liang C."/>
            <person name="Chen C."/>
            <person name="Zhang W."/>
            <person name="Sun S."/>
            <person name="Liao Y."/>
            <person name="Zhang X."/>
            <person name="Yang L."/>
            <person name="Song C."/>
            <person name="Wang M."/>
            <person name="Shi J."/>
            <person name="Liu G."/>
            <person name="Liu J."/>
            <person name="Zhou H."/>
            <person name="Zhou W."/>
            <person name="Yu Q."/>
            <person name="An N."/>
            <person name="Chen Y."/>
            <person name="Cai Q."/>
            <person name="Wang B."/>
            <person name="Liu B."/>
            <person name="Min J."/>
            <person name="Huang Y."/>
            <person name="Wu H."/>
            <person name="Li Z."/>
            <person name="Zhang Y."/>
            <person name="Yin Y."/>
            <person name="Song W."/>
            <person name="Jiang J."/>
            <person name="Jackson S.A."/>
            <person name="Wing R.A."/>
            <person name="Wang J."/>
            <person name="Chen M."/>
        </authorList>
    </citation>
    <scope>NUCLEOTIDE SEQUENCE [LARGE SCALE GENOMIC DNA]</scope>
    <source>
        <strain evidence="4">cv. IRGC 101232</strain>
    </source>
</reference>
<organism evidence="4">
    <name type="scientific">Oryza brachyantha</name>
    <name type="common">malo sina</name>
    <dbReference type="NCBI Taxonomy" id="4533"/>
    <lineage>
        <taxon>Eukaryota</taxon>
        <taxon>Viridiplantae</taxon>
        <taxon>Streptophyta</taxon>
        <taxon>Embryophyta</taxon>
        <taxon>Tracheophyta</taxon>
        <taxon>Spermatophyta</taxon>
        <taxon>Magnoliopsida</taxon>
        <taxon>Liliopsida</taxon>
        <taxon>Poales</taxon>
        <taxon>Poaceae</taxon>
        <taxon>BOP clade</taxon>
        <taxon>Oryzoideae</taxon>
        <taxon>Oryzeae</taxon>
        <taxon>Oryzinae</taxon>
        <taxon>Oryza</taxon>
    </lineage>
</organism>
<dbReference type="Pfam" id="PF00337">
    <property type="entry name" value="Gal-bind_lectin"/>
    <property type="match status" value="1"/>
</dbReference>
<dbReference type="Gene3D" id="2.60.120.200">
    <property type="match status" value="1"/>
</dbReference>
<dbReference type="HOGENOM" id="CLU_2139883_0_0_1"/>
<evidence type="ECO:0000313" key="4">
    <source>
        <dbReference type="EnsemblPlants" id="OB01G23490.1"/>
    </source>
</evidence>
<proteinExistence type="predicted"/>
<dbReference type="GO" id="GO:1901137">
    <property type="term" value="P:carbohydrate derivative biosynthetic process"/>
    <property type="evidence" value="ECO:0007669"/>
    <property type="project" value="UniProtKB-ARBA"/>
</dbReference>
<dbReference type="SUPFAM" id="SSF49899">
    <property type="entry name" value="Concanavalin A-like lectins/glucanases"/>
    <property type="match status" value="1"/>
</dbReference>
<dbReference type="STRING" id="4533.J3KZE3"/>